<organism evidence="1 2">
    <name type="scientific">Amycolatopsis carbonis</name>
    <dbReference type="NCBI Taxonomy" id="715471"/>
    <lineage>
        <taxon>Bacteria</taxon>
        <taxon>Bacillati</taxon>
        <taxon>Actinomycetota</taxon>
        <taxon>Actinomycetes</taxon>
        <taxon>Pseudonocardiales</taxon>
        <taxon>Pseudonocardiaceae</taxon>
        <taxon>Amycolatopsis</taxon>
    </lineage>
</organism>
<keyword evidence="2" id="KW-1185">Reference proteome</keyword>
<accession>A0A9Y2MS53</accession>
<dbReference type="AlphaFoldDB" id="A0A9Y2MS53"/>
<dbReference type="Pfam" id="PF19593">
    <property type="entry name" value="DUF6098"/>
    <property type="match status" value="1"/>
</dbReference>
<dbReference type="InterPro" id="IPR046080">
    <property type="entry name" value="DUF6098"/>
</dbReference>
<evidence type="ECO:0000313" key="2">
    <source>
        <dbReference type="Proteomes" id="UP001236014"/>
    </source>
</evidence>
<gene>
    <name evidence="1" type="ORF">QRX50_29120</name>
</gene>
<sequence>MTGCARTGTQLPTVNDLAGLARLFEAEGGDDLYVRWSQGPETDLAEGERAQTSLDGLAGIQLPGLSANPLRREAWWRDRSVRLWLARRLCDDEHLRDRRGPGVRPCVLRGREIARGPDNEPLVVAVEPLAWVTETVLREARRLVDEQGSREWGPMDRRAGR</sequence>
<proteinExistence type="predicted"/>
<protein>
    <submittedName>
        <fullName evidence="1">DUF6098 family protein</fullName>
    </submittedName>
</protein>
<dbReference type="RefSeq" id="WP_285966333.1">
    <property type="nucleotide sequence ID" value="NZ_CP127294.1"/>
</dbReference>
<dbReference type="Proteomes" id="UP001236014">
    <property type="component" value="Chromosome"/>
</dbReference>
<dbReference type="KEGG" id="acab:QRX50_29120"/>
<dbReference type="EMBL" id="CP127294">
    <property type="protein sequence ID" value="WIX75563.1"/>
    <property type="molecule type" value="Genomic_DNA"/>
</dbReference>
<name>A0A9Y2MS53_9PSEU</name>
<reference evidence="1 2" key="1">
    <citation type="submission" date="2023-06" db="EMBL/GenBank/DDBJ databases">
        <authorList>
            <person name="Oyuntsetseg B."/>
            <person name="Kim S.B."/>
        </authorList>
    </citation>
    <scope>NUCLEOTIDE SEQUENCE [LARGE SCALE GENOMIC DNA]</scope>
    <source>
        <strain evidence="1 2">2-15</strain>
    </source>
</reference>
<evidence type="ECO:0000313" key="1">
    <source>
        <dbReference type="EMBL" id="WIX75563.1"/>
    </source>
</evidence>